<geneLocation type="plasmid" evidence="2">
    <name>pRi_1724</name>
</geneLocation>
<feature type="compositionally biased region" description="Polar residues" evidence="1">
    <location>
        <begin position="796"/>
        <end position="807"/>
    </location>
</feature>
<evidence type="ECO:0000256" key="1">
    <source>
        <dbReference type="SAM" id="MobiDB-lite"/>
    </source>
</evidence>
<dbReference type="PIRSF" id="PIRSF035823">
    <property type="entry name" value="Agro_virD5"/>
    <property type="match status" value="1"/>
</dbReference>
<dbReference type="SMART" id="SM00795">
    <property type="entry name" value="Agro_virD5"/>
    <property type="match status" value="1"/>
</dbReference>
<feature type="region of interest" description="Disordered" evidence="1">
    <location>
        <begin position="1"/>
        <end position="29"/>
    </location>
</feature>
<protein>
    <submittedName>
        <fullName evidence="2">VirA/G regulated protein</fullName>
    </submittedName>
</protein>
<feature type="compositionally biased region" description="Polar residues" evidence="1">
    <location>
        <begin position="1"/>
        <end position="20"/>
    </location>
</feature>
<organism evidence="2">
    <name type="scientific">Rhizobium rhizogenes</name>
    <name type="common">Agrobacterium rhizogenes</name>
    <dbReference type="NCBI Taxonomy" id="359"/>
    <lineage>
        <taxon>Bacteria</taxon>
        <taxon>Pseudomonadati</taxon>
        <taxon>Pseudomonadota</taxon>
        <taxon>Alphaproteobacteria</taxon>
        <taxon>Hyphomicrobiales</taxon>
        <taxon>Rhizobiaceae</taxon>
        <taxon>Rhizobium/Agrobacterium group</taxon>
        <taxon>Rhizobium</taxon>
    </lineage>
</organism>
<reference evidence="2" key="1">
    <citation type="submission" date="2016-10" db="EMBL/GenBank/DDBJ databases">
        <title>Agrobacterium Ti plasmids: Classification based on T-DNA and Vir regions organization.</title>
        <authorList>
            <person name="Nabi N."/>
            <person name="Vial L."/>
            <person name="Ben Hafsa A."/>
            <person name="Chapulliot D."/>
            <person name="Berard A."/>
            <person name="Chauveau A."/>
            <person name="Le Paslier M.-C."/>
            <person name="Harzallah Skhiri F."/>
            <person name="Brunel D."/>
            <person name="Nesme X."/>
            <person name="Chaouachi M."/>
        </authorList>
    </citation>
    <scope>NUCLEOTIDE SEQUENCE</scope>
    <source>
        <strain evidence="2">1724</strain>
        <plasmid evidence="2">pRi_1724</plasmid>
    </source>
</reference>
<proteinExistence type="predicted"/>
<name>A0A2Z2PIU1_RHIRH</name>
<feature type="compositionally biased region" description="Basic and acidic residues" evidence="1">
    <location>
        <begin position="808"/>
        <end position="835"/>
    </location>
</feature>
<feature type="region of interest" description="Disordered" evidence="1">
    <location>
        <begin position="796"/>
        <end position="835"/>
    </location>
</feature>
<feature type="region of interest" description="Disordered" evidence="1">
    <location>
        <begin position="627"/>
        <end position="663"/>
    </location>
</feature>
<feature type="region of interest" description="Disordered" evidence="1">
    <location>
        <begin position="420"/>
        <end position="472"/>
    </location>
</feature>
<feature type="compositionally biased region" description="Basic and acidic residues" evidence="1">
    <location>
        <begin position="638"/>
        <end position="648"/>
    </location>
</feature>
<dbReference type="AlphaFoldDB" id="A0A2Z2PIU1"/>
<evidence type="ECO:0000313" key="2">
    <source>
        <dbReference type="EMBL" id="ASK42887.1"/>
    </source>
</evidence>
<accession>A0A2Z2PIU1</accession>
<dbReference type="InterPro" id="IPR006819">
    <property type="entry name" value="Agro_VirD5"/>
</dbReference>
<dbReference type="Pfam" id="PF04730">
    <property type="entry name" value="Agro_virD5"/>
    <property type="match status" value="2"/>
</dbReference>
<feature type="region of interest" description="Disordered" evidence="1">
    <location>
        <begin position="168"/>
        <end position="191"/>
    </location>
</feature>
<dbReference type="EMBL" id="KY000038">
    <property type="protein sequence ID" value="ASK42887.1"/>
    <property type="molecule type" value="Genomic_DNA"/>
</dbReference>
<sequence>MKPSGSSKTGYAGSARSSPQVRAGVTPVLHPKEPWNGFACSPIDGQMDHRQNLSAQFAYDGMRLGAAERSAYETWDRADRPSWKDLILSARLNAIDSFAWNVDVGESTSSTFVYEGVPLAEGERRAYEEWVEPGQPSWQQLVVNARIEELNTSAAIPNECSPLQEEFRSEAPKRKRTSSIGQKNGFPEPFEFDGMRLGSPEREAYENWSKPQPPSWKDLIVDARLHAIDTSTWLNESNDTSVFEYEGVPLGEGERLAYEKWLEPAQPGWEDLVVDARVAELHQSAPTWCEHQPGNDVSSNESGRISGVPINAEQVSRAFFVYDGVALGAAERAAHDRWNRPDRPTWEDLIIVARQAAIEGDAVSNGMIGKTSSSVFLYEGMLLGDAERQAYGRWRQLAQPRWQNLVVNARLAELDPAAWIPDEHDPSEHGGATGLLSQASTTNKSRLSLGDQPEARSPSLAREPAQQPTHVQNLTCAQLEARRALYFGPSGRDADQTASIADSNRLDEVSKVKRLGAKSRRGAKATAYDVISSAERLSSHEGCLTVQSTQPEKAACSRSDNIGTYGSRKNERARLATETGKYESEHIFGFKVVHDTLRSTKEGRRLERPMPAYLECKELHRQHVGTGRGRTRLVGRGWPDDASYRSDQRATLSDPVASTEGATASNGYQLNQLGYAHQLANDGLQSETPDGVIMPLQVATTSYNYTVSRDPVLSPPSKEQAPELLHLGPRGQTEAVLARETALTGRWPTREREQQVYREFLALYDVKKDLEAKTLGLRKKKAALVSALNRTAASIGTSPLKAQSSSAEVEKATHEFDERRVYDPRDRGRDKALQR</sequence>
<keyword evidence="2" id="KW-0614">Plasmid</keyword>
<feature type="compositionally biased region" description="Polar residues" evidence="1">
    <location>
        <begin position="435"/>
        <end position="446"/>
    </location>
</feature>